<dbReference type="InterPro" id="IPR000601">
    <property type="entry name" value="PKD_dom"/>
</dbReference>
<dbReference type="PROSITE" id="PS50093">
    <property type="entry name" value="PKD"/>
    <property type="match status" value="1"/>
</dbReference>
<dbReference type="CDD" id="cd00146">
    <property type="entry name" value="PKD"/>
    <property type="match status" value="1"/>
</dbReference>
<dbReference type="InterPro" id="IPR057708">
    <property type="entry name" value="DUF7948"/>
</dbReference>
<organism evidence="2 3">
    <name type="scientific">Hymenobacter aranciens</name>
    <dbReference type="NCBI Taxonomy" id="3063996"/>
    <lineage>
        <taxon>Bacteria</taxon>
        <taxon>Pseudomonadati</taxon>
        <taxon>Bacteroidota</taxon>
        <taxon>Cytophagia</taxon>
        <taxon>Cytophagales</taxon>
        <taxon>Hymenobacteraceae</taxon>
        <taxon>Hymenobacter</taxon>
    </lineage>
</organism>
<reference evidence="2" key="1">
    <citation type="submission" date="2023-07" db="EMBL/GenBank/DDBJ databases">
        <authorList>
            <person name="Kim M.K."/>
        </authorList>
    </citation>
    <scope>NUCLEOTIDE SEQUENCE</scope>
    <source>
        <strain evidence="2">ASUV-10-1</strain>
    </source>
</reference>
<protein>
    <submittedName>
        <fullName evidence="2">Gliding motility-associated C-terminal domain-containing protein</fullName>
    </submittedName>
</protein>
<sequence>MHLPFPCEYRAGARFLMSGLLLLLGVVSARATAPAALSLEFIPNKGQWEAPVRYAAAMPGGRLFLQNNALTYSLLSSDAYRHPGEHAKEQAAKADGRVAGHAYTVHFEHGAAKPRLTAETPTAEVRNYFLGSDERRWASQVPSFRRLRYGGVWPGIDMQLYENTDQRLEYDFLLSPRANPARIALRYEGTSDLRLDSEGNLIISTSVATVTELAPRAWQTSASGQRQHVACRYVLNGQTVSFALGTYDKQRALTIDPVVVFSSYTGSTADNWGYTATYDQQGNMYSGGIVFGPGFPTNNGAFDSNFGSLCDIALIKYNTTARGPASRVWASYLGGGNTEFPHSLVTNAQGELVLLGSTSSADYPTTGGALSRSFGGGTRLEPFGSSNPELSLRNGSDLVVTRFNASGSQLQASTFLGGSGNDGVQEGHSALAVNYGDAFRGDVLLDGAGNVFVASNTTSPNFPGAPSSGPRAYHGGLDGILCKLPPALNTMTWASYVGGSGSDALYSVQVDGQGRVFASGGTNSPNLSTSAGAYHTGYQGQIDGFVVRYDAAGTQQAATYLGTTAYDQAQLLQLDGNGSPYVFGQTMGAFPRTLGLYGNANGSMFIQKLHPDLTASVFSTTFGQRDGSGVLVPTAFLVDDCERVYVAGWGGNVNDGYLGGNIAALPTTPDAGQPDTDGSDFYLAEFTPGLRTLEYATFFGELGSRGEHVDGGTSRFDKRGVVYQAVCASCGGGQGFPTPSGAGYYSATNGSPNCNNAAFKIDFQPAVASPGPRRSVCLEGGPVALGGTPAGGVWSGTGVQAAPGGGYQFTPTAVGPGVYPLTYTVATTGICQAVLRVNYTVIPPATMAFPPIADQCNAGLAVEMQASPAGGTYSGRGVTGRRFDPAAAGPGTHLLTYTVCDTIVGSGTITQQVVVSATPTVVAGPDTTLCASFIQAFQLSGQSPGGGTWSGPGVTPGGFFTPPSTNNRGGVYQLTYTISRPPCVATATRTIVLAPAPSTDVSLNLPQCDVAPQYSGLAPFDCQLTPILQAPNAIYSWDFGDGSPVSSEAMPTHRYERPGSYRVTLTASYSHCQVITQFVAVEVGGVFVPNIITPNGDGQNDTFRPRFSCQPTSLKIFSRWGQEVYRTDNYTDNWQAENLSAGIYYYLLHDTAGRTMKGWVEVVK</sequence>
<dbReference type="Proteomes" id="UP001176429">
    <property type="component" value="Unassembled WGS sequence"/>
</dbReference>
<feature type="domain" description="PKD" evidence="1">
    <location>
        <begin position="1031"/>
        <end position="1068"/>
    </location>
</feature>
<gene>
    <name evidence="2" type="ORF">Q5H93_10020</name>
</gene>
<keyword evidence="3" id="KW-1185">Reference proteome</keyword>
<dbReference type="InterPro" id="IPR052918">
    <property type="entry name" value="Motility_Chemotaxis_Reg"/>
</dbReference>
<dbReference type="RefSeq" id="WP_305006385.1">
    <property type="nucleotide sequence ID" value="NZ_JAUQSY010000006.1"/>
</dbReference>
<comment type="caution">
    <text evidence="2">The sequence shown here is derived from an EMBL/GenBank/DDBJ whole genome shotgun (WGS) entry which is preliminary data.</text>
</comment>
<accession>A0ABT9BEG2</accession>
<dbReference type="SMART" id="SM00089">
    <property type="entry name" value="PKD"/>
    <property type="match status" value="1"/>
</dbReference>
<dbReference type="Pfam" id="PF13585">
    <property type="entry name" value="CHU_C"/>
    <property type="match status" value="1"/>
</dbReference>
<dbReference type="PANTHER" id="PTHR35580">
    <property type="entry name" value="CELL SURFACE GLYCOPROTEIN (S-LAYER PROTEIN)-LIKE PROTEIN"/>
    <property type="match status" value="1"/>
</dbReference>
<dbReference type="SUPFAM" id="SSF49299">
    <property type="entry name" value="PKD domain"/>
    <property type="match status" value="1"/>
</dbReference>
<dbReference type="Pfam" id="PF18911">
    <property type="entry name" value="PKD_4"/>
    <property type="match status" value="1"/>
</dbReference>
<dbReference type="InterPro" id="IPR013783">
    <property type="entry name" value="Ig-like_fold"/>
</dbReference>
<dbReference type="InterPro" id="IPR035986">
    <property type="entry name" value="PKD_dom_sf"/>
</dbReference>
<dbReference type="PANTHER" id="PTHR35580:SF1">
    <property type="entry name" value="PHYTASE-LIKE DOMAIN-CONTAINING PROTEIN"/>
    <property type="match status" value="1"/>
</dbReference>
<proteinExistence type="predicted"/>
<evidence type="ECO:0000313" key="2">
    <source>
        <dbReference type="EMBL" id="MDO7875066.1"/>
    </source>
</evidence>
<name>A0ABT9BEG2_9BACT</name>
<dbReference type="Pfam" id="PF25778">
    <property type="entry name" value="DUF7948"/>
    <property type="match status" value="1"/>
</dbReference>
<dbReference type="InterPro" id="IPR022409">
    <property type="entry name" value="PKD/Chitinase_dom"/>
</dbReference>
<dbReference type="EMBL" id="JAUQSY010000006">
    <property type="protein sequence ID" value="MDO7875066.1"/>
    <property type="molecule type" value="Genomic_DNA"/>
</dbReference>
<dbReference type="Gene3D" id="2.60.40.10">
    <property type="entry name" value="Immunoglobulins"/>
    <property type="match status" value="1"/>
</dbReference>
<evidence type="ECO:0000259" key="1">
    <source>
        <dbReference type="PROSITE" id="PS50093"/>
    </source>
</evidence>
<evidence type="ECO:0000313" key="3">
    <source>
        <dbReference type="Proteomes" id="UP001176429"/>
    </source>
</evidence>